<gene>
    <name evidence="1" type="ORF">PARMNEM_LOCUS964</name>
</gene>
<protein>
    <submittedName>
        <fullName evidence="1">Uncharacterized protein</fullName>
    </submittedName>
</protein>
<evidence type="ECO:0000313" key="2">
    <source>
        <dbReference type="Proteomes" id="UP001314205"/>
    </source>
</evidence>
<keyword evidence="2" id="KW-1185">Reference proteome</keyword>
<comment type="caution">
    <text evidence="1">The sequence shown here is derived from an EMBL/GenBank/DDBJ whole genome shotgun (WGS) entry which is preliminary data.</text>
</comment>
<organism evidence="1 2">
    <name type="scientific">Parnassius mnemosyne</name>
    <name type="common">clouded apollo</name>
    <dbReference type="NCBI Taxonomy" id="213953"/>
    <lineage>
        <taxon>Eukaryota</taxon>
        <taxon>Metazoa</taxon>
        <taxon>Ecdysozoa</taxon>
        <taxon>Arthropoda</taxon>
        <taxon>Hexapoda</taxon>
        <taxon>Insecta</taxon>
        <taxon>Pterygota</taxon>
        <taxon>Neoptera</taxon>
        <taxon>Endopterygota</taxon>
        <taxon>Lepidoptera</taxon>
        <taxon>Glossata</taxon>
        <taxon>Ditrysia</taxon>
        <taxon>Papilionoidea</taxon>
        <taxon>Papilionidae</taxon>
        <taxon>Parnassiinae</taxon>
        <taxon>Parnassini</taxon>
        <taxon>Parnassius</taxon>
        <taxon>Driopa</taxon>
    </lineage>
</organism>
<reference evidence="1 2" key="1">
    <citation type="submission" date="2023-11" db="EMBL/GenBank/DDBJ databases">
        <authorList>
            <person name="Hedman E."/>
            <person name="Englund M."/>
            <person name="Stromberg M."/>
            <person name="Nyberg Akerstrom W."/>
            <person name="Nylinder S."/>
            <person name="Jareborg N."/>
            <person name="Kallberg Y."/>
            <person name="Kronander E."/>
        </authorList>
    </citation>
    <scope>NUCLEOTIDE SEQUENCE [LARGE SCALE GENOMIC DNA]</scope>
</reference>
<dbReference type="Proteomes" id="UP001314205">
    <property type="component" value="Unassembled WGS sequence"/>
</dbReference>
<evidence type="ECO:0000313" key="1">
    <source>
        <dbReference type="EMBL" id="CAK1578939.1"/>
    </source>
</evidence>
<dbReference type="EMBL" id="CAVLGL010000002">
    <property type="protein sequence ID" value="CAK1578939.1"/>
    <property type="molecule type" value="Genomic_DNA"/>
</dbReference>
<accession>A0AAV1K8W1</accession>
<proteinExistence type="predicted"/>
<name>A0AAV1K8W1_9NEOP</name>
<sequence>MVVESKPLEIDCAAVPSSQRPLRYLKIIIVIIQEMVQTSVVRSCDSSWCPGSDIRFHTFPKTVLGEICCYPLYH</sequence>
<dbReference type="AlphaFoldDB" id="A0AAV1K8W1"/>